<dbReference type="AlphaFoldDB" id="A6NRV5"/>
<dbReference type="Pfam" id="PF00381">
    <property type="entry name" value="PTS-HPr"/>
    <property type="match status" value="1"/>
</dbReference>
<keyword evidence="6" id="KW-1185">Reference proteome</keyword>
<organism evidence="5 6">
    <name type="scientific">Pseudoflavonifractor capillosus ATCC 29799</name>
    <dbReference type="NCBI Taxonomy" id="411467"/>
    <lineage>
        <taxon>Bacteria</taxon>
        <taxon>Bacillati</taxon>
        <taxon>Bacillota</taxon>
        <taxon>Clostridia</taxon>
        <taxon>Eubacteriales</taxon>
        <taxon>Oscillospiraceae</taxon>
        <taxon>Pseudoflavonifractor</taxon>
    </lineage>
</organism>
<dbReference type="GO" id="GO:0005737">
    <property type="term" value="C:cytoplasm"/>
    <property type="evidence" value="ECO:0007669"/>
    <property type="project" value="UniProtKB-SubCell"/>
</dbReference>
<dbReference type="GO" id="GO:0009401">
    <property type="term" value="P:phosphoenolpyruvate-dependent sugar phosphotransferase system"/>
    <property type="evidence" value="ECO:0007669"/>
    <property type="project" value="UniProtKB-KW"/>
</dbReference>
<accession>A6NRV5</accession>
<evidence type="ECO:0000256" key="1">
    <source>
        <dbReference type="ARBA" id="ARBA00004496"/>
    </source>
</evidence>
<gene>
    <name evidence="5" type="ORF">BACCAP_00933</name>
</gene>
<dbReference type="Gene3D" id="3.30.1340.10">
    <property type="entry name" value="HPr-like"/>
    <property type="match status" value="1"/>
</dbReference>
<sequence>MLSTLRVMGGGEMVSEEVTVLNLLGLHARPIAKLVKTLSGSGDSVSLWKGDHSADAKDIYQIMMLDAKCGDQLKVCVDGPDESKTLETVVELFRAKFNET</sequence>
<keyword evidence="2" id="KW-0963">Cytoplasm</keyword>
<dbReference type="PRINTS" id="PR00107">
    <property type="entry name" value="PHOSPHOCPHPR"/>
</dbReference>
<dbReference type="PANTHER" id="PTHR33705">
    <property type="entry name" value="PHOSPHOCARRIER PROTEIN HPR"/>
    <property type="match status" value="1"/>
</dbReference>
<dbReference type="SUPFAM" id="SSF55594">
    <property type="entry name" value="HPr-like"/>
    <property type="match status" value="1"/>
</dbReference>
<evidence type="ECO:0000313" key="5">
    <source>
        <dbReference type="EMBL" id="EDN01365.1"/>
    </source>
</evidence>
<feature type="domain" description="HPr" evidence="4">
    <location>
        <begin position="13"/>
        <end position="100"/>
    </location>
</feature>
<dbReference type="STRING" id="411467.BACCAP_00933"/>
<dbReference type="PROSITE" id="PS51350">
    <property type="entry name" value="PTS_HPR_DOM"/>
    <property type="match status" value="1"/>
</dbReference>
<dbReference type="CDD" id="cd00367">
    <property type="entry name" value="PTS-HPr_like"/>
    <property type="match status" value="1"/>
</dbReference>
<dbReference type="NCBIfam" id="TIGR01003">
    <property type="entry name" value="PTS_HPr_family"/>
    <property type="match status" value="1"/>
</dbReference>
<evidence type="ECO:0000256" key="3">
    <source>
        <dbReference type="ARBA" id="ARBA00022683"/>
    </source>
</evidence>
<evidence type="ECO:0000259" key="4">
    <source>
        <dbReference type="PROSITE" id="PS51350"/>
    </source>
</evidence>
<dbReference type="PANTHER" id="PTHR33705:SF2">
    <property type="entry name" value="PHOSPHOCARRIER PROTEIN NPR"/>
    <property type="match status" value="1"/>
</dbReference>
<dbReference type="InterPro" id="IPR035895">
    <property type="entry name" value="HPr-like_sf"/>
</dbReference>
<comment type="caution">
    <text evidence="5">The sequence shown here is derived from an EMBL/GenBank/DDBJ whole genome shotgun (WGS) entry which is preliminary data.</text>
</comment>
<reference evidence="5 6" key="1">
    <citation type="submission" date="2007-04" db="EMBL/GenBank/DDBJ databases">
        <authorList>
            <person name="Fulton L."/>
            <person name="Clifton S."/>
            <person name="Fulton B."/>
            <person name="Xu J."/>
            <person name="Minx P."/>
            <person name="Pepin K.H."/>
            <person name="Johnson M."/>
            <person name="Thiruvilangam P."/>
            <person name="Bhonagiri V."/>
            <person name="Nash W.E."/>
            <person name="Mardis E.R."/>
            <person name="Wilson R.K."/>
        </authorList>
    </citation>
    <scope>NUCLEOTIDE SEQUENCE [LARGE SCALE GENOMIC DNA]</scope>
    <source>
        <strain evidence="5 6">ATCC 29799</strain>
    </source>
</reference>
<dbReference type="InterPro" id="IPR050399">
    <property type="entry name" value="HPr"/>
</dbReference>
<keyword evidence="3" id="KW-0598">Phosphotransferase system</keyword>
<dbReference type="InterPro" id="IPR000032">
    <property type="entry name" value="HPr-like"/>
</dbReference>
<protein>
    <submittedName>
        <fullName evidence="5">Phosphocarrier, HPr family</fullName>
    </submittedName>
</protein>
<dbReference type="Proteomes" id="UP000003639">
    <property type="component" value="Unassembled WGS sequence"/>
</dbReference>
<dbReference type="eggNOG" id="COG1925">
    <property type="taxonomic scope" value="Bacteria"/>
</dbReference>
<evidence type="ECO:0000256" key="2">
    <source>
        <dbReference type="ARBA" id="ARBA00022490"/>
    </source>
</evidence>
<evidence type="ECO:0000313" key="6">
    <source>
        <dbReference type="Proteomes" id="UP000003639"/>
    </source>
</evidence>
<dbReference type="EMBL" id="AAXG02000006">
    <property type="protein sequence ID" value="EDN01365.1"/>
    <property type="molecule type" value="Genomic_DNA"/>
</dbReference>
<comment type="subcellular location">
    <subcellularLocation>
        <location evidence="1">Cytoplasm</location>
    </subcellularLocation>
</comment>
<name>A6NRV5_9FIRM</name>
<reference evidence="5 6" key="2">
    <citation type="submission" date="2007-06" db="EMBL/GenBank/DDBJ databases">
        <title>Draft genome sequence of Pseudoflavonifractor capillosus ATCC 29799.</title>
        <authorList>
            <person name="Sudarsanam P."/>
            <person name="Ley R."/>
            <person name="Guruge J."/>
            <person name="Turnbaugh P.J."/>
            <person name="Mahowald M."/>
            <person name="Liep D."/>
            <person name="Gordon J."/>
        </authorList>
    </citation>
    <scope>NUCLEOTIDE SEQUENCE [LARGE SCALE GENOMIC DNA]</scope>
    <source>
        <strain evidence="5 6">ATCC 29799</strain>
    </source>
</reference>
<proteinExistence type="predicted"/>